<dbReference type="Pfam" id="PF02492">
    <property type="entry name" value="cobW"/>
    <property type="match status" value="1"/>
</dbReference>
<keyword evidence="1" id="KW-0547">Nucleotide-binding</keyword>
<dbReference type="Gene3D" id="3.30.1220.10">
    <property type="entry name" value="CobW-like, C-terminal domain"/>
    <property type="match status" value="1"/>
</dbReference>
<evidence type="ECO:0000259" key="6">
    <source>
        <dbReference type="Pfam" id="PF02492"/>
    </source>
</evidence>
<evidence type="ECO:0000313" key="8">
    <source>
        <dbReference type="EMBL" id="EEC55985.1"/>
    </source>
</evidence>
<dbReference type="PANTHER" id="PTHR13748">
    <property type="entry name" value="COBW-RELATED"/>
    <property type="match status" value="1"/>
</dbReference>
<dbReference type="InterPro" id="IPR027417">
    <property type="entry name" value="P-loop_NTPase"/>
</dbReference>
<evidence type="ECO:0000256" key="5">
    <source>
        <dbReference type="ARBA" id="ARBA00049117"/>
    </source>
</evidence>
<evidence type="ECO:0000256" key="4">
    <source>
        <dbReference type="ARBA" id="ARBA00034320"/>
    </source>
</evidence>
<sequence>MIKIDLITGFLGSGKTTFIKKYAKHLMDKGHHIGILENDFGAINVDMMLLQELMGDYCDLEMISGGCDKETHRRRFRTKLIAMAMSGYDRIIVEPSGIYDIDEFFDVLHDEPLDQWYEVGSVIAIVDAQIPDKLSKEADYLLASEAADAGRIILSHTDEASPEQAKAAVKHINRALKQIQCRRHFDENNAGEVLMKSTMQLTKEDMDALMTCGYVSEDFQKMDIGDDEGFKSLFFMNMDISREQLARAAAVLMNDKEIEKKCGHIYRIKGFIQEADGSWLQINAIHGQTTVEPAASGQSVIIVIGEHLDEESIRRELNGSNRQ</sequence>
<comment type="similarity">
    <text evidence="4">Belongs to the SIMIBI class G3E GTPase family. ZNG1 subfamily.</text>
</comment>
<dbReference type="GO" id="GO:0016787">
    <property type="term" value="F:hydrolase activity"/>
    <property type="evidence" value="ECO:0007669"/>
    <property type="project" value="UniProtKB-KW"/>
</dbReference>
<gene>
    <name evidence="8" type="ORF">BACPEC_02492</name>
</gene>
<dbReference type="PANTHER" id="PTHR13748:SF62">
    <property type="entry name" value="COBW DOMAIN-CONTAINING PROTEIN"/>
    <property type="match status" value="1"/>
</dbReference>
<evidence type="ECO:0000259" key="7">
    <source>
        <dbReference type="Pfam" id="PF07683"/>
    </source>
</evidence>
<dbReference type="InterPro" id="IPR011629">
    <property type="entry name" value="CobW-like_C"/>
</dbReference>
<dbReference type="InterPro" id="IPR003495">
    <property type="entry name" value="CobW/HypB/UreG_nucleotide-bd"/>
</dbReference>
<dbReference type="STRING" id="483218.BACPEC_02492"/>
<comment type="catalytic activity">
    <reaction evidence="5">
        <text>GTP + H2O = GDP + phosphate + H(+)</text>
        <dbReference type="Rhea" id="RHEA:19669"/>
        <dbReference type="ChEBI" id="CHEBI:15377"/>
        <dbReference type="ChEBI" id="CHEBI:15378"/>
        <dbReference type="ChEBI" id="CHEBI:37565"/>
        <dbReference type="ChEBI" id="CHEBI:43474"/>
        <dbReference type="ChEBI" id="CHEBI:58189"/>
    </reaction>
    <physiologicalReaction direction="left-to-right" evidence="5">
        <dbReference type="Rhea" id="RHEA:19670"/>
    </physiologicalReaction>
</comment>
<evidence type="ECO:0000313" key="9">
    <source>
        <dbReference type="Proteomes" id="UP000003136"/>
    </source>
</evidence>
<dbReference type="InterPro" id="IPR051316">
    <property type="entry name" value="Zinc-reg_GTPase_activator"/>
</dbReference>
<dbReference type="Gene3D" id="3.40.50.300">
    <property type="entry name" value="P-loop containing nucleotide triphosphate hydrolases"/>
    <property type="match status" value="1"/>
</dbReference>
<evidence type="ECO:0000256" key="1">
    <source>
        <dbReference type="ARBA" id="ARBA00022741"/>
    </source>
</evidence>
<evidence type="ECO:0008006" key="10">
    <source>
        <dbReference type="Google" id="ProtNLM"/>
    </source>
</evidence>
<evidence type="ECO:0000256" key="3">
    <source>
        <dbReference type="ARBA" id="ARBA00023186"/>
    </source>
</evidence>
<protein>
    <recommendedName>
        <fullName evidence="10">CobW C-terminal domain-containing protein</fullName>
    </recommendedName>
</protein>
<accession>B7AUU4</accession>
<dbReference type="Pfam" id="PF07683">
    <property type="entry name" value="CobW_C"/>
    <property type="match status" value="1"/>
</dbReference>
<keyword evidence="2" id="KW-0378">Hydrolase</keyword>
<organism evidence="8 9">
    <name type="scientific">[Bacteroides] pectinophilus ATCC 43243</name>
    <dbReference type="NCBI Taxonomy" id="483218"/>
    <lineage>
        <taxon>Bacteria</taxon>
        <taxon>Bacillati</taxon>
        <taxon>Bacillota</taxon>
        <taxon>Clostridia</taxon>
        <taxon>Eubacteriales</taxon>
    </lineage>
</organism>
<proteinExistence type="inferred from homology"/>
<dbReference type="eggNOG" id="COG0523">
    <property type="taxonomic scope" value="Bacteria"/>
</dbReference>
<feature type="domain" description="CobW/HypB/UreG nucleotide-binding" evidence="6">
    <location>
        <begin position="6"/>
        <end position="177"/>
    </location>
</feature>
<comment type="caution">
    <text evidence="8">The sequence shown here is derived from an EMBL/GenBank/DDBJ whole genome shotgun (WGS) entry which is preliminary data.</text>
</comment>
<dbReference type="EMBL" id="ABVQ01000037">
    <property type="protein sequence ID" value="EEC55985.1"/>
    <property type="molecule type" value="Genomic_DNA"/>
</dbReference>
<evidence type="ECO:0000256" key="2">
    <source>
        <dbReference type="ARBA" id="ARBA00022801"/>
    </source>
</evidence>
<reference evidence="8 9" key="1">
    <citation type="submission" date="2008-11" db="EMBL/GenBank/DDBJ databases">
        <title>Draft genome sequence of Bacteroides pectinophilus (ATCC 43243).</title>
        <authorList>
            <person name="Sudarsanam P."/>
            <person name="Ley R."/>
            <person name="Guruge J."/>
            <person name="Turnbaugh P.J."/>
            <person name="Mahowald M."/>
            <person name="Liep D."/>
            <person name="Gordon J."/>
        </authorList>
    </citation>
    <scope>NUCLEOTIDE SEQUENCE [LARGE SCALE GENOMIC DNA]</scope>
    <source>
        <strain evidence="8 9">ATCC 43243</strain>
    </source>
</reference>
<dbReference type="GO" id="GO:0000166">
    <property type="term" value="F:nucleotide binding"/>
    <property type="evidence" value="ECO:0007669"/>
    <property type="project" value="UniProtKB-KW"/>
</dbReference>
<reference evidence="8 9" key="2">
    <citation type="submission" date="2008-11" db="EMBL/GenBank/DDBJ databases">
        <authorList>
            <person name="Fulton L."/>
            <person name="Clifton S."/>
            <person name="Fulton B."/>
            <person name="Xu J."/>
            <person name="Minx P."/>
            <person name="Pepin K.H."/>
            <person name="Johnson M."/>
            <person name="Bhonagiri V."/>
            <person name="Nash W.E."/>
            <person name="Mardis E.R."/>
            <person name="Wilson R.K."/>
        </authorList>
    </citation>
    <scope>NUCLEOTIDE SEQUENCE [LARGE SCALE GENOMIC DNA]</scope>
    <source>
        <strain evidence="8 9">ATCC 43243</strain>
    </source>
</reference>
<dbReference type="GO" id="GO:0005737">
    <property type="term" value="C:cytoplasm"/>
    <property type="evidence" value="ECO:0007669"/>
    <property type="project" value="TreeGrafter"/>
</dbReference>
<dbReference type="HOGENOM" id="CLU_017452_1_3_9"/>
<dbReference type="AlphaFoldDB" id="B7AUU4"/>
<dbReference type="SUPFAM" id="SSF90002">
    <property type="entry name" value="Hypothetical protein YjiA, C-terminal domain"/>
    <property type="match status" value="1"/>
</dbReference>
<name>B7AUU4_9FIRM</name>
<dbReference type="SUPFAM" id="SSF52540">
    <property type="entry name" value="P-loop containing nucleoside triphosphate hydrolases"/>
    <property type="match status" value="1"/>
</dbReference>
<dbReference type="Proteomes" id="UP000003136">
    <property type="component" value="Unassembled WGS sequence"/>
</dbReference>
<keyword evidence="3" id="KW-0143">Chaperone</keyword>
<keyword evidence="9" id="KW-1185">Reference proteome</keyword>
<dbReference type="InterPro" id="IPR036627">
    <property type="entry name" value="CobW-likC_sf"/>
</dbReference>
<feature type="domain" description="CobW C-terminal" evidence="7">
    <location>
        <begin position="255"/>
        <end position="318"/>
    </location>
</feature>